<organism evidence="10">
    <name type="scientific">marine metagenome</name>
    <dbReference type="NCBI Taxonomy" id="408172"/>
    <lineage>
        <taxon>unclassified sequences</taxon>
        <taxon>metagenomes</taxon>
        <taxon>ecological metagenomes</taxon>
    </lineage>
</organism>
<sequence>VGEADHNRWLVTVVAVAVASGLVLRFLPLSPMWLDEAISASLAEEARRGWTPLVDALRHDGHPPLYYVLLAVWTSVVGEGDAAVRAFSGALGVMSLPLTWAVARRHLDPSGGLLAVGVMASSPFAIRYATEARMYLLLLVLLLLAHLAVVRAWERPSTVRLAALAGVTTALLLTHYWSLFLGAVVGLALLWMGRGPERRRALRLAGAVAAGGLGFLPWLPVFFDQLAHTGTPWSPAPRPTVVAALTLEAYGGGRGSEALLVAVVLTVLVVLGIGTRRSSAGSVLGWAEERWLRLAAGIGLATMVLGAGVSLASDTAYQGRYGVFALVPVVLAAAVGLRRLPGIGPVVVLVGLVLLSGVSVARELSRERTQVAAAVEEVLAGGGADDVVVFCPDQLAPAGYRMLDGRRTTLSYPLLDEGRRVDWVDYATRNAAADPEAAAAAITERSAGAGAVWLVWMDGYETFGHHCSDLRLELVQRLGRPTKVLNADGDAYDDAANLSRFPGPS</sequence>
<evidence type="ECO:0000259" key="9">
    <source>
        <dbReference type="Pfam" id="PF13231"/>
    </source>
</evidence>
<feature type="transmembrane region" description="Helical" evidence="8">
    <location>
        <begin position="294"/>
        <end position="313"/>
    </location>
</feature>
<dbReference type="EMBL" id="UINC01001154">
    <property type="protein sequence ID" value="SUZ72669.1"/>
    <property type="molecule type" value="Genomic_DNA"/>
</dbReference>
<dbReference type="GO" id="GO:0016763">
    <property type="term" value="F:pentosyltransferase activity"/>
    <property type="evidence" value="ECO:0007669"/>
    <property type="project" value="TreeGrafter"/>
</dbReference>
<evidence type="ECO:0000256" key="3">
    <source>
        <dbReference type="ARBA" id="ARBA00022676"/>
    </source>
</evidence>
<dbReference type="GO" id="GO:0005886">
    <property type="term" value="C:plasma membrane"/>
    <property type="evidence" value="ECO:0007669"/>
    <property type="project" value="UniProtKB-SubCell"/>
</dbReference>
<comment type="subcellular location">
    <subcellularLocation>
        <location evidence="1">Cell membrane</location>
        <topology evidence="1">Multi-pass membrane protein</topology>
    </subcellularLocation>
</comment>
<feature type="transmembrane region" description="Helical" evidence="8">
    <location>
        <begin position="173"/>
        <end position="192"/>
    </location>
</feature>
<evidence type="ECO:0000313" key="10">
    <source>
        <dbReference type="EMBL" id="SUZ72669.1"/>
    </source>
</evidence>
<proteinExistence type="predicted"/>
<keyword evidence="2" id="KW-1003">Cell membrane</keyword>
<dbReference type="PANTHER" id="PTHR33908:SF11">
    <property type="entry name" value="MEMBRANE PROTEIN"/>
    <property type="match status" value="1"/>
</dbReference>
<dbReference type="AlphaFoldDB" id="A0A381Q2Y0"/>
<dbReference type="Pfam" id="PF13231">
    <property type="entry name" value="PMT_2"/>
    <property type="match status" value="1"/>
</dbReference>
<dbReference type="InterPro" id="IPR050297">
    <property type="entry name" value="LipidA_mod_glycosyltrf_83"/>
</dbReference>
<feature type="domain" description="Glycosyltransferase RgtA/B/C/D-like" evidence="9">
    <location>
        <begin position="62"/>
        <end position="209"/>
    </location>
</feature>
<evidence type="ECO:0000256" key="4">
    <source>
        <dbReference type="ARBA" id="ARBA00022679"/>
    </source>
</evidence>
<keyword evidence="3" id="KW-0328">Glycosyltransferase</keyword>
<evidence type="ECO:0000256" key="8">
    <source>
        <dbReference type="SAM" id="Phobius"/>
    </source>
</evidence>
<feature type="transmembrane region" description="Helical" evidence="8">
    <location>
        <begin position="344"/>
        <end position="361"/>
    </location>
</feature>
<reference evidence="10" key="1">
    <citation type="submission" date="2018-05" db="EMBL/GenBank/DDBJ databases">
        <authorList>
            <person name="Lanie J.A."/>
            <person name="Ng W.-L."/>
            <person name="Kazmierczak K.M."/>
            <person name="Andrzejewski T.M."/>
            <person name="Davidsen T.M."/>
            <person name="Wayne K.J."/>
            <person name="Tettelin H."/>
            <person name="Glass J.I."/>
            <person name="Rusch D."/>
            <person name="Podicherti R."/>
            <person name="Tsui H.-C.T."/>
            <person name="Winkler M.E."/>
        </authorList>
    </citation>
    <scope>NUCLEOTIDE SEQUENCE</scope>
</reference>
<feature type="transmembrane region" description="Helical" evidence="8">
    <location>
        <begin position="134"/>
        <end position="153"/>
    </location>
</feature>
<gene>
    <name evidence="10" type="ORF">METZ01_LOCUS25523</name>
</gene>
<keyword evidence="4" id="KW-0808">Transferase</keyword>
<keyword evidence="5 8" id="KW-0812">Transmembrane</keyword>
<dbReference type="GO" id="GO:0008610">
    <property type="term" value="P:lipid biosynthetic process"/>
    <property type="evidence" value="ECO:0007669"/>
    <property type="project" value="UniProtKB-ARBA"/>
</dbReference>
<keyword evidence="7 8" id="KW-0472">Membrane</keyword>
<evidence type="ECO:0000256" key="6">
    <source>
        <dbReference type="ARBA" id="ARBA00022989"/>
    </source>
</evidence>
<dbReference type="InterPro" id="IPR038731">
    <property type="entry name" value="RgtA/B/C-like"/>
</dbReference>
<feature type="transmembrane region" description="Helical" evidence="8">
    <location>
        <begin position="319"/>
        <end position="337"/>
    </location>
</feature>
<evidence type="ECO:0000256" key="1">
    <source>
        <dbReference type="ARBA" id="ARBA00004651"/>
    </source>
</evidence>
<name>A0A381Q2Y0_9ZZZZ</name>
<feature type="transmembrane region" description="Helical" evidence="8">
    <location>
        <begin position="204"/>
        <end position="223"/>
    </location>
</feature>
<evidence type="ECO:0000256" key="5">
    <source>
        <dbReference type="ARBA" id="ARBA00022692"/>
    </source>
</evidence>
<protein>
    <recommendedName>
        <fullName evidence="9">Glycosyltransferase RgtA/B/C/D-like domain-containing protein</fullName>
    </recommendedName>
</protein>
<dbReference type="PANTHER" id="PTHR33908">
    <property type="entry name" value="MANNOSYLTRANSFERASE YKCB-RELATED"/>
    <property type="match status" value="1"/>
</dbReference>
<feature type="non-terminal residue" evidence="10">
    <location>
        <position position="1"/>
    </location>
</feature>
<keyword evidence="6 8" id="KW-1133">Transmembrane helix</keyword>
<evidence type="ECO:0000256" key="2">
    <source>
        <dbReference type="ARBA" id="ARBA00022475"/>
    </source>
</evidence>
<accession>A0A381Q2Y0</accession>
<feature type="transmembrane region" description="Helical" evidence="8">
    <location>
        <begin position="6"/>
        <end position="27"/>
    </location>
</feature>
<evidence type="ECO:0000256" key="7">
    <source>
        <dbReference type="ARBA" id="ARBA00023136"/>
    </source>
</evidence>